<organism evidence="2 3">
    <name type="scientific">Afipia carboxidovorans (strain ATCC 49405 / DSM 1227 / KCTC 32145 / OM5)</name>
    <name type="common">Oligotropha carboxidovorans</name>
    <dbReference type="NCBI Taxonomy" id="504832"/>
    <lineage>
        <taxon>Bacteria</taxon>
        <taxon>Pseudomonadati</taxon>
        <taxon>Pseudomonadota</taxon>
        <taxon>Alphaproteobacteria</taxon>
        <taxon>Hyphomicrobiales</taxon>
        <taxon>Nitrobacteraceae</taxon>
        <taxon>Afipia</taxon>
    </lineage>
</organism>
<evidence type="ECO:0000313" key="2">
    <source>
        <dbReference type="EMBL" id="AEI05772.1"/>
    </source>
</evidence>
<name>F8BSY1_AFIC5</name>
<keyword evidence="1" id="KW-0732">Signal</keyword>
<dbReference type="EMBL" id="CP002826">
    <property type="protein sequence ID" value="AEI05772.1"/>
    <property type="molecule type" value="Genomic_DNA"/>
</dbReference>
<protein>
    <submittedName>
        <fullName evidence="2">Uncharacterized protein</fullName>
    </submittedName>
</protein>
<dbReference type="eggNOG" id="ENOG5031A4Y">
    <property type="taxonomic scope" value="Bacteria"/>
</dbReference>
<proteinExistence type="predicted"/>
<dbReference type="PATRIC" id="fig|504832.7.peg.1119"/>
<dbReference type="KEGG" id="ocg:OCA5_c10530"/>
<evidence type="ECO:0000313" key="3">
    <source>
        <dbReference type="Proteomes" id="UP000007730"/>
    </source>
</evidence>
<keyword evidence="3" id="KW-1185">Reference proteome</keyword>
<dbReference type="HOGENOM" id="CLU_135448_0_0_5"/>
<gene>
    <name evidence="2" type="ordered locus">OCA5_c10530</name>
</gene>
<feature type="chain" id="PRO_5003374268" evidence="1">
    <location>
        <begin position="46"/>
        <end position="142"/>
    </location>
</feature>
<sequence>MIAISSHSPRTSQRNLITHMRTRIMRKLPIAIIVALMSMSAPVVAQDASAKPAKVSTLRAAISEVAIIRCRAALKLKAEQEKYWPAVAAALRTLSRQPITEEAVRRAAPAVTPLLETLDDRQRAVAMQFAQRAGFSQYAALF</sequence>
<dbReference type="Proteomes" id="UP000007730">
    <property type="component" value="Chromosome"/>
</dbReference>
<dbReference type="AlphaFoldDB" id="F8BSY1"/>
<dbReference type="STRING" id="504832.OCA5_c10530"/>
<feature type="signal peptide" evidence="1">
    <location>
        <begin position="1"/>
        <end position="45"/>
    </location>
</feature>
<evidence type="ECO:0000256" key="1">
    <source>
        <dbReference type="SAM" id="SignalP"/>
    </source>
</evidence>
<accession>F8BSY1</accession>
<reference evidence="2 3" key="1">
    <citation type="journal article" date="2011" name="J. Bacteriol.">
        <title>Complete genome sequences of the chemolithoautotrophic Oligotropha carboxidovorans strains OM4 and OM5.</title>
        <authorList>
            <person name="Volland S."/>
            <person name="Rachinger M."/>
            <person name="Strittmatter A."/>
            <person name="Daniel R."/>
            <person name="Gottschalk G."/>
            <person name="Meyer O."/>
        </authorList>
    </citation>
    <scope>NUCLEOTIDE SEQUENCE [LARGE SCALE GENOMIC DNA]</scope>
    <source>
        <strain evidence="3">ATCC 49405 / DSM 1227 / KCTC 32145 / OM5</strain>
    </source>
</reference>